<dbReference type="GO" id="GO:0008188">
    <property type="term" value="F:neuropeptide receptor activity"/>
    <property type="evidence" value="ECO:0007669"/>
    <property type="project" value="InterPro"/>
</dbReference>
<sequence length="610" mass="68245">MDVVDVDNVTYVIEGDRKNELIVNGSISNDSSLCVSAWGLDPFRLDGYLRVCEFILTVACWCSAPLQLYVMRKAVSHIERRTGDQCLHIFLLSMTLGDFFLTAFCYPIELLPSLIEQGFPLFINSLMHIMTWIGLMVSSLSLVLLNVDKLLYFKYPLRYAVYINRSRALSIIGVLWMGCGTFVITIWLAGCFECFGENCQGIKLFNSTKGLYLGFMLFVCILPIVSSLLVACYVLSVVTKHKRALAEEQALCRSSQGSTASHMVKSRLKTFYFIFMSSVVTAATLLPYRITNAQGIFHEMMDDWKLADGAVKPIIIHTLSPCPLTLLRFAMSYLLQVNAILNPIMTVTILPQYRLNCSRLFWWNAKKRSEASFALLSISLIDWMIESLTVIHRMHCLLVVLSTVAVGCLASEEHILGSVHALLTDNDFTEFNASPLRALGKPTFALGNPTFVPKASNFSVVSGADKEIRRAPTNPNIAYSFPPPAKLPLPSCFYNPAGYVCCNRDLYHFIEDTFRALLARPGFNPCNIQSAVNGLHRGAEQRFNVSMEAMVGLDDFAQKVRFRGTLACKLELEGKYIMMYATPSSSVTRRKREASDSDPASLDNEHAAFF</sequence>
<name>A0A2A6CZR8_PRIPA</name>
<accession>A0A2A6CZR8</accession>
<comment type="subcellular location">
    <subcellularLocation>
        <location evidence="1">Membrane</location>
    </subcellularLocation>
</comment>
<reference evidence="6" key="1">
    <citation type="journal article" date="2008" name="Nat. Genet.">
        <title>The Pristionchus pacificus genome provides a unique perspective on nematode lifestyle and parasitism.</title>
        <authorList>
            <person name="Dieterich C."/>
            <person name="Clifton S.W."/>
            <person name="Schuster L.N."/>
            <person name="Chinwalla A."/>
            <person name="Delehaunty K."/>
            <person name="Dinkelacker I."/>
            <person name="Fulton L."/>
            <person name="Fulton R."/>
            <person name="Godfrey J."/>
            <person name="Minx P."/>
            <person name="Mitreva M."/>
            <person name="Roeseler W."/>
            <person name="Tian H."/>
            <person name="Witte H."/>
            <person name="Yang S.P."/>
            <person name="Wilson R.K."/>
            <person name="Sommer R.J."/>
        </authorList>
    </citation>
    <scope>NUCLEOTIDE SEQUENCE [LARGE SCALE GENOMIC DNA]</scope>
    <source>
        <strain evidence="6">PS312</strain>
    </source>
</reference>
<reference evidence="5" key="2">
    <citation type="submission" date="2022-06" db="UniProtKB">
        <authorList>
            <consortium name="EnsemblMetazoa"/>
        </authorList>
    </citation>
    <scope>IDENTIFICATION</scope>
    <source>
        <strain evidence="5">PS312</strain>
    </source>
</reference>
<dbReference type="PROSITE" id="PS50262">
    <property type="entry name" value="G_PROTEIN_RECEP_F1_2"/>
    <property type="match status" value="1"/>
</dbReference>
<dbReference type="InterPro" id="IPR000276">
    <property type="entry name" value="GPCR_Rhodpsn"/>
</dbReference>
<evidence type="ECO:0000256" key="2">
    <source>
        <dbReference type="ARBA" id="ARBA00022692"/>
    </source>
</evidence>
<dbReference type="Proteomes" id="UP000005239">
    <property type="component" value="Unassembled WGS sequence"/>
</dbReference>
<dbReference type="GO" id="GO:0016020">
    <property type="term" value="C:membrane"/>
    <property type="evidence" value="ECO:0007669"/>
    <property type="project" value="UniProtKB-SubCell"/>
</dbReference>
<dbReference type="EnsemblMetazoa" id="PPA28707.1">
    <property type="protein sequence ID" value="PPA28707.1"/>
    <property type="gene ID" value="WBGene00118261"/>
</dbReference>
<accession>A0A8R1YLS8</accession>
<gene>
    <name evidence="5" type="primary">WBGene00118261</name>
</gene>
<dbReference type="PANTHER" id="PTHR21643">
    <property type="entry name" value="G-PROTEIN COUPLED RECEPTORS FAMILY 1 PROFILE DOMAIN-CONTAINING PROTEIN-RELATED"/>
    <property type="match status" value="1"/>
</dbReference>
<protein>
    <submittedName>
        <fullName evidence="5">Aexr-3</fullName>
    </submittedName>
</protein>
<dbReference type="Pfam" id="PF00001">
    <property type="entry name" value="7tm_1"/>
    <property type="match status" value="1"/>
</dbReference>
<evidence type="ECO:0000256" key="3">
    <source>
        <dbReference type="ARBA" id="ARBA00022989"/>
    </source>
</evidence>
<dbReference type="CDD" id="cd00637">
    <property type="entry name" value="7tm_classA_rhodopsin-like"/>
    <property type="match status" value="1"/>
</dbReference>
<dbReference type="InterPro" id="IPR007284">
    <property type="entry name" value="Ground-like_dom"/>
</dbReference>
<keyword evidence="4" id="KW-0472">Membrane</keyword>
<evidence type="ECO:0000256" key="4">
    <source>
        <dbReference type="ARBA" id="ARBA00023136"/>
    </source>
</evidence>
<keyword evidence="2" id="KW-0812">Transmembrane</keyword>
<proteinExistence type="predicted"/>
<dbReference type="Pfam" id="PF04155">
    <property type="entry name" value="Ground-like"/>
    <property type="match status" value="1"/>
</dbReference>
<dbReference type="PANTHER" id="PTHR21643:SF6">
    <property type="entry name" value="G-PROTEIN COUPLED RECEPTORS FAMILY 1 PROFILE DOMAIN-CONTAINING PROTEIN"/>
    <property type="match status" value="1"/>
</dbReference>
<evidence type="ECO:0000256" key="1">
    <source>
        <dbReference type="ARBA" id="ARBA00004370"/>
    </source>
</evidence>
<organism evidence="5 6">
    <name type="scientific">Pristionchus pacificus</name>
    <name type="common">Parasitic nematode worm</name>
    <dbReference type="NCBI Taxonomy" id="54126"/>
    <lineage>
        <taxon>Eukaryota</taxon>
        <taxon>Metazoa</taxon>
        <taxon>Ecdysozoa</taxon>
        <taxon>Nematoda</taxon>
        <taxon>Chromadorea</taxon>
        <taxon>Rhabditida</taxon>
        <taxon>Rhabditina</taxon>
        <taxon>Diplogasteromorpha</taxon>
        <taxon>Diplogasteroidea</taxon>
        <taxon>Neodiplogasteridae</taxon>
        <taxon>Pristionchus</taxon>
    </lineage>
</organism>
<evidence type="ECO:0000313" key="5">
    <source>
        <dbReference type="EnsemblMetazoa" id="PPA28707.1"/>
    </source>
</evidence>
<dbReference type="InterPro" id="IPR039952">
    <property type="entry name" value="Aex-2"/>
</dbReference>
<evidence type="ECO:0000313" key="6">
    <source>
        <dbReference type="Proteomes" id="UP000005239"/>
    </source>
</evidence>
<dbReference type="AlphaFoldDB" id="A0A2A6CZR8"/>
<dbReference type="SUPFAM" id="SSF81321">
    <property type="entry name" value="Family A G protein-coupled receptor-like"/>
    <property type="match status" value="1"/>
</dbReference>
<keyword evidence="3" id="KW-1133">Transmembrane helix</keyword>
<keyword evidence="6" id="KW-1185">Reference proteome</keyword>
<dbReference type="Gene3D" id="1.20.1070.10">
    <property type="entry name" value="Rhodopsin 7-helix transmembrane proteins"/>
    <property type="match status" value="1"/>
</dbReference>
<dbReference type="InterPro" id="IPR017452">
    <property type="entry name" value="GPCR_Rhodpsn_7TM"/>
</dbReference>